<evidence type="ECO:0000313" key="1">
    <source>
        <dbReference type="EMBL" id="MFC4562830.1"/>
    </source>
</evidence>
<comment type="caution">
    <text evidence="1">The sequence shown here is derived from an EMBL/GenBank/DDBJ whole genome shotgun (WGS) entry which is preliminary data.</text>
</comment>
<organism evidence="1 2">
    <name type="scientific">Nocardiopsis mangrovi</name>
    <dbReference type="NCBI Taxonomy" id="1179818"/>
    <lineage>
        <taxon>Bacteria</taxon>
        <taxon>Bacillati</taxon>
        <taxon>Actinomycetota</taxon>
        <taxon>Actinomycetes</taxon>
        <taxon>Streptosporangiales</taxon>
        <taxon>Nocardiopsidaceae</taxon>
        <taxon>Nocardiopsis</taxon>
    </lineage>
</organism>
<protein>
    <submittedName>
        <fullName evidence="1">Uncharacterized protein</fullName>
    </submittedName>
</protein>
<dbReference type="EMBL" id="JBHSFQ010000011">
    <property type="protein sequence ID" value="MFC4562830.1"/>
    <property type="molecule type" value="Genomic_DNA"/>
</dbReference>
<name>A0ABV9DXY0_9ACTN</name>
<gene>
    <name evidence="1" type="ORF">ACFO4E_13265</name>
</gene>
<evidence type="ECO:0000313" key="2">
    <source>
        <dbReference type="Proteomes" id="UP001595923"/>
    </source>
</evidence>
<accession>A0ABV9DXY0</accession>
<proteinExistence type="predicted"/>
<dbReference type="RefSeq" id="WP_378574360.1">
    <property type="nucleotide sequence ID" value="NZ_JBHSFQ010000011.1"/>
</dbReference>
<reference evidence="2" key="1">
    <citation type="journal article" date="2019" name="Int. J. Syst. Evol. Microbiol.">
        <title>The Global Catalogue of Microorganisms (GCM) 10K type strain sequencing project: providing services to taxonomists for standard genome sequencing and annotation.</title>
        <authorList>
            <consortium name="The Broad Institute Genomics Platform"/>
            <consortium name="The Broad Institute Genome Sequencing Center for Infectious Disease"/>
            <person name="Wu L."/>
            <person name="Ma J."/>
        </authorList>
    </citation>
    <scope>NUCLEOTIDE SEQUENCE [LARGE SCALE GENOMIC DNA]</scope>
    <source>
        <strain evidence="2">XZYJ18</strain>
    </source>
</reference>
<dbReference type="Proteomes" id="UP001595923">
    <property type="component" value="Unassembled WGS sequence"/>
</dbReference>
<keyword evidence="2" id="KW-1185">Reference proteome</keyword>
<sequence length="131" mass="14143">MHELNLLIRFDEDVTPDEADAHTRTLLLRLERLPIDTVELTRGAAEPETRADLATVAGAITLAGFALKTTLPHIVEVITAWLEASGQRSAAVEVDGRRIEVKGQRVTRADVEAYVKLLGGGDPRYGNGGGD</sequence>